<feature type="transmembrane region" description="Helical" evidence="1">
    <location>
        <begin position="20"/>
        <end position="38"/>
    </location>
</feature>
<evidence type="ECO:0000259" key="2">
    <source>
        <dbReference type="PROSITE" id="PS50234"/>
    </source>
</evidence>
<dbReference type="STRING" id="883161.HMPREF9306_00889"/>
<evidence type="ECO:0000313" key="3">
    <source>
        <dbReference type="EMBL" id="EPD33349.1"/>
    </source>
</evidence>
<protein>
    <recommendedName>
        <fullName evidence="2">VWFA domain-containing protein</fullName>
    </recommendedName>
</protein>
<sequence>MNEETTRFLFWDFLAPERLWALILVLLLVVAYIALLGLRRNRGIRYTQTAIVGAVLPRQSQWRRHLIVLTALLALAAVIFAWARPAGKEKVPRERATVALVLDSSISMQATDISPNRFDASKNAAINFLDGLPAKYNLSVIKLAGQPNTLIPASKDRGAARRAIELMEPAEGTNIGKALDQAITTIQSAPGESETHVPGMIVLLSDGGDGGAVPGESMSPGTKTALEKAKELEIPVYTIAYGTMNGFVDVDGERFNVAPDTELMSQIASQTGGETIGAKSPEKLKEAYEKMNSAISYEEVNKEITARWAFYALLFATTACIGGIRIAARG</sequence>
<keyword evidence="1" id="KW-1133">Transmembrane helix</keyword>
<dbReference type="SMART" id="SM00327">
    <property type="entry name" value="VWA"/>
    <property type="match status" value="1"/>
</dbReference>
<dbReference type="OrthoDB" id="8882959at2"/>
<keyword evidence="1" id="KW-0812">Transmembrane</keyword>
<dbReference type="Gene3D" id="3.40.50.410">
    <property type="entry name" value="von Willebrand factor, type A domain"/>
    <property type="match status" value="1"/>
</dbReference>
<comment type="caution">
    <text evidence="3">The sequence shown here is derived from an EMBL/GenBank/DDBJ whole genome shotgun (WGS) entry which is preliminary data.</text>
</comment>
<evidence type="ECO:0000256" key="1">
    <source>
        <dbReference type="SAM" id="Phobius"/>
    </source>
</evidence>
<keyword evidence="1" id="KW-0472">Membrane</keyword>
<dbReference type="Pfam" id="PF13519">
    <property type="entry name" value="VWA_2"/>
    <property type="match status" value="1"/>
</dbReference>
<dbReference type="EMBL" id="AGZR01000005">
    <property type="protein sequence ID" value="EPD33349.1"/>
    <property type="molecule type" value="Genomic_DNA"/>
</dbReference>
<dbReference type="PANTHER" id="PTHR37464">
    <property type="entry name" value="BLL2463 PROTEIN"/>
    <property type="match status" value="1"/>
</dbReference>
<feature type="transmembrane region" description="Helical" evidence="1">
    <location>
        <begin position="66"/>
        <end position="83"/>
    </location>
</feature>
<evidence type="ECO:0000313" key="4">
    <source>
        <dbReference type="Proteomes" id="UP000014417"/>
    </source>
</evidence>
<dbReference type="PATRIC" id="fig|883161.3.peg.884"/>
<gene>
    <name evidence="3" type="ORF">HMPREF9306_00889</name>
</gene>
<dbReference type="InterPro" id="IPR002035">
    <property type="entry name" value="VWF_A"/>
</dbReference>
<dbReference type="SUPFAM" id="SSF53300">
    <property type="entry name" value="vWA-like"/>
    <property type="match status" value="1"/>
</dbReference>
<feature type="domain" description="VWFA" evidence="2">
    <location>
        <begin position="97"/>
        <end position="291"/>
    </location>
</feature>
<dbReference type="PROSITE" id="PS50234">
    <property type="entry name" value="VWFA"/>
    <property type="match status" value="1"/>
</dbReference>
<reference evidence="3 4" key="1">
    <citation type="submission" date="2013-04" db="EMBL/GenBank/DDBJ databases">
        <title>The Genome Sequence of Propionimicrobium lymphophilum ACS-093-V-SCH5.</title>
        <authorList>
            <consortium name="The Broad Institute Genomics Platform"/>
            <person name="Earl A."/>
            <person name="Ward D."/>
            <person name="Feldgarden M."/>
            <person name="Gevers D."/>
            <person name="Saerens B."/>
            <person name="Vaneechoutte M."/>
            <person name="Walker B."/>
            <person name="Young S."/>
            <person name="Zeng Q."/>
            <person name="Gargeya S."/>
            <person name="Fitzgerald M."/>
            <person name="Haas B."/>
            <person name="Abouelleil A."/>
            <person name="Allen A.W."/>
            <person name="Alvarado L."/>
            <person name="Arachchi H.M."/>
            <person name="Berlin A.M."/>
            <person name="Chapman S.B."/>
            <person name="Gainer-Dewar J."/>
            <person name="Goldberg J."/>
            <person name="Griggs A."/>
            <person name="Gujja S."/>
            <person name="Hansen M."/>
            <person name="Howarth C."/>
            <person name="Imamovic A."/>
            <person name="Ireland A."/>
            <person name="Larimer J."/>
            <person name="McCowan C."/>
            <person name="Murphy C."/>
            <person name="Pearson M."/>
            <person name="Poon T.W."/>
            <person name="Priest M."/>
            <person name="Roberts A."/>
            <person name="Saif S."/>
            <person name="Shea T."/>
            <person name="Sisk P."/>
            <person name="Sykes S."/>
            <person name="Wortman J."/>
            <person name="Nusbaum C."/>
            <person name="Birren B."/>
        </authorList>
    </citation>
    <scope>NUCLEOTIDE SEQUENCE [LARGE SCALE GENOMIC DNA]</scope>
    <source>
        <strain evidence="3 4">ACS-093-V-SCH5</strain>
    </source>
</reference>
<keyword evidence="4" id="KW-1185">Reference proteome</keyword>
<dbReference type="InterPro" id="IPR024163">
    <property type="entry name" value="Aerotolerance_reg_N"/>
</dbReference>
<dbReference type="HOGENOM" id="CLU_024570_2_1_11"/>
<organism evidence="3 4">
    <name type="scientific">Propionimicrobium lymphophilum ACS-093-V-SCH5</name>
    <dbReference type="NCBI Taxonomy" id="883161"/>
    <lineage>
        <taxon>Bacteria</taxon>
        <taxon>Bacillati</taxon>
        <taxon>Actinomycetota</taxon>
        <taxon>Actinomycetes</taxon>
        <taxon>Propionibacteriales</taxon>
        <taxon>Propionibacteriaceae</taxon>
        <taxon>Propionimicrobium</taxon>
    </lineage>
</organism>
<accession>S2X062</accession>
<dbReference type="Pfam" id="PF07584">
    <property type="entry name" value="BatA"/>
    <property type="match status" value="1"/>
</dbReference>
<dbReference type="AlphaFoldDB" id="S2X062"/>
<proteinExistence type="predicted"/>
<dbReference type="InterPro" id="IPR036465">
    <property type="entry name" value="vWFA_dom_sf"/>
</dbReference>
<dbReference type="PANTHER" id="PTHR37464:SF1">
    <property type="entry name" value="BLL2463 PROTEIN"/>
    <property type="match status" value="1"/>
</dbReference>
<dbReference type="Proteomes" id="UP000014417">
    <property type="component" value="Unassembled WGS sequence"/>
</dbReference>
<dbReference type="RefSeq" id="WP_016455723.1">
    <property type="nucleotide sequence ID" value="NZ_KE150269.1"/>
</dbReference>
<name>S2X062_9ACTN</name>